<dbReference type="AlphaFoldDB" id="A0AAU9K2R5"/>
<dbReference type="InterPro" id="IPR016024">
    <property type="entry name" value="ARM-type_fold"/>
</dbReference>
<dbReference type="SUPFAM" id="SSF48371">
    <property type="entry name" value="ARM repeat"/>
    <property type="match status" value="1"/>
</dbReference>
<dbReference type="GO" id="GO:0005930">
    <property type="term" value="C:axoneme"/>
    <property type="evidence" value="ECO:0007669"/>
    <property type="project" value="TreeGrafter"/>
</dbReference>
<accession>A0AAU9K2R5</accession>
<dbReference type="EMBL" id="CAJZBQ010000054">
    <property type="protein sequence ID" value="CAG9332295.1"/>
    <property type="molecule type" value="Genomic_DNA"/>
</dbReference>
<name>A0AAU9K2R5_9CILI</name>
<dbReference type="PANTHER" id="PTHR12509">
    <property type="entry name" value="SPERMATOGENESIS-ASSOCIATED 4-RELATED"/>
    <property type="match status" value="1"/>
</dbReference>
<sequence>MAGLPREIILWLQSLDLSYSVKNPKRDFANGFLIAEIFVRDQPPERIFMHSFDNGTEERRRQTNWEHLDRFFKKYDIPITKKDWEPVMYYAPNAAIDLIKKVYQIVAKKELITAPAVEQPKPPPYARPTAAQLLRTNGLQRVEDKKTQEKLALEVLNQHIDNVRLERTEPGRLALPKQTTSAAAKTLEATKPEQIEQNIEVRQVAVKSMDKNLRAAKALVFNKPDQSVAKTQQDSSKQNTQHDLNLLFKPVLEIMSEIFLEIMHQPQFKSVRIMDFRDVEHGEDLTREFYAKMDKLNIDFVVGCLENIQRRASSVADVLIKMEQEFELYSELILSAIEKIKADAPYFKLFIDSLNSIAETMSSIDEGVTEELFNDFLITPLAKLSLKNPHKSVVLVNLLNSFSKKSPAIRYRYLCRLMDILPNYAELVKIIAPLVKFDKEYYEELHTYYKHYAILALSHSSPVVRTAGIAILGSIGDLNPEMILEEVHQVERLGNDTWWEVKAQILRLSGIMLPLIPREKTETLYSLITSIFVPSASKNIIRIGLIYLAPVLHTFPELCEIYVECLLSLSSEERGKILDTEQVVRGSCVFGSSTQSYKLSGVPLSWNALGIASSLAKSVIYRNLDNLEYAHVDVLWACLYKPPNQHEWINVFDQLKNYIYVGLCDPDISEGVIAIAKHFLTAPGIMTEIIKRSKDTLIRSLNLLLTTDVDRKCVAQGYGFIKSLYWEYELPELQEFVFVVLKTFAEKYPVIFERSELLEIINEIIRHRRGDIFGEDKGEIGASSKKGSEKEIK</sequence>
<organism evidence="2 3">
    <name type="scientific">Blepharisma stoltei</name>
    <dbReference type="NCBI Taxonomy" id="1481888"/>
    <lineage>
        <taxon>Eukaryota</taxon>
        <taxon>Sar</taxon>
        <taxon>Alveolata</taxon>
        <taxon>Ciliophora</taxon>
        <taxon>Postciliodesmatophora</taxon>
        <taxon>Heterotrichea</taxon>
        <taxon>Heterotrichida</taxon>
        <taxon>Blepharismidae</taxon>
        <taxon>Blepharisma</taxon>
    </lineage>
</organism>
<dbReference type="InterPro" id="IPR036872">
    <property type="entry name" value="CH_dom_sf"/>
</dbReference>
<dbReference type="InterPro" id="IPR010441">
    <property type="entry name" value="CH_2"/>
</dbReference>
<protein>
    <recommendedName>
        <fullName evidence="1">CH-like domain-containing protein</fullName>
    </recommendedName>
</protein>
<dbReference type="Gene3D" id="1.25.10.10">
    <property type="entry name" value="Leucine-rich Repeat Variant"/>
    <property type="match status" value="1"/>
</dbReference>
<evidence type="ECO:0000313" key="3">
    <source>
        <dbReference type="Proteomes" id="UP001162131"/>
    </source>
</evidence>
<dbReference type="GO" id="GO:0008017">
    <property type="term" value="F:microtubule binding"/>
    <property type="evidence" value="ECO:0007669"/>
    <property type="project" value="TreeGrafter"/>
</dbReference>
<dbReference type="InterPro" id="IPR052111">
    <property type="entry name" value="Spermatogenesis_Ciliary_MAP"/>
</dbReference>
<dbReference type="Gene3D" id="1.10.418.10">
    <property type="entry name" value="Calponin-like domain"/>
    <property type="match status" value="1"/>
</dbReference>
<dbReference type="PANTHER" id="PTHR12509:SF8">
    <property type="entry name" value="SPERMATOGENESIS-ASSOCIATED PROTEIN 4"/>
    <property type="match status" value="1"/>
</dbReference>
<proteinExistence type="predicted"/>
<gene>
    <name evidence="2" type="ORF">BSTOLATCC_MIC55745</name>
</gene>
<dbReference type="Pfam" id="PF06294">
    <property type="entry name" value="CH_2"/>
    <property type="match status" value="1"/>
</dbReference>
<dbReference type="GO" id="GO:0051493">
    <property type="term" value="P:regulation of cytoskeleton organization"/>
    <property type="evidence" value="ECO:0007669"/>
    <property type="project" value="TreeGrafter"/>
</dbReference>
<dbReference type="Proteomes" id="UP001162131">
    <property type="component" value="Unassembled WGS sequence"/>
</dbReference>
<reference evidence="2" key="1">
    <citation type="submission" date="2021-09" db="EMBL/GenBank/DDBJ databases">
        <authorList>
            <consortium name="AG Swart"/>
            <person name="Singh M."/>
            <person name="Singh A."/>
            <person name="Seah K."/>
            <person name="Emmerich C."/>
        </authorList>
    </citation>
    <scope>NUCLEOTIDE SEQUENCE</scope>
    <source>
        <strain evidence="2">ATCC30299</strain>
    </source>
</reference>
<dbReference type="InterPro" id="IPR011989">
    <property type="entry name" value="ARM-like"/>
</dbReference>
<evidence type="ECO:0000313" key="2">
    <source>
        <dbReference type="EMBL" id="CAG9332295.1"/>
    </source>
</evidence>
<feature type="domain" description="CH-like" evidence="1">
    <location>
        <begin position="9"/>
        <end position="104"/>
    </location>
</feature>
<comment type="caution">
    <text evidence="2">The sequence shown here is derived from an EMBL/GenBank/DDBJ whole genome shotgun (WGS) entry which is preliminary data.</text>
</comment>
<keyword evidence="3" id="KW-1185">Reference proteome</keyword>
<evidence type="ECO:0000259" key="1">
    <source>
        <dbReference type="Pfam" id="PF06294"/>
    </source>
</evidence>